<keyword evidence="3" id="KW-0804">Transcription</keyword>
<keyword evidence="6" id="KW-1185">Reference proteome</keyword>
<evidence type="ECO:0000256" key="2">
    <source>
        <dbReference type="ARBA" id="ARBA00023125"/>
    </source>
</evidence>
<dbReference type="InterPro" id="IPR036286">
    <property type="entry name" value="LexA/Signal_pep-like_sf"/>
</dbReference>
<evidence type="ECO:0000313" key="5">
    <source>
        <dbReference type="EMBL" id="PYB71291.1"/>
    </source>
</evidence>
<dbReference type="CDD" id="cd00093">
    <property type="entry name" value="HTH_XRE"/>
    <property type="match status" value="1"/>
</dbReference>
<dbReference type="SUPFAM" id="SSF51306">
    <property type="entry name" value="LexA/Signal peptidase"/>
    <property type="match status" value="1"/>
</dbReference>
<gene>
    <name evidence="5" type="ORF">DMY87_18210</name>
</gene>
<dbReference type="EMBL" id="QJRY01000007">
    <property type="protein sequence ID" value="PYB71291.1"/>
    <property type="molecule type" value="Genomic_DNA"/>
</dbReference>
<organism evidence="5 6">
    <name type="scientific">Rhizobium wuzhouense</name>
    <dbReference type="NCBI Taxonomy" id="1986026"/>
    <lineage>
        <taxon>Bacteria</taxon>
        <taxon>Pseudomonadati</taxon>
        <taxon>Pseudomonadota</taxon>
        <taxon>Alphaproteobacteria</taxon>
        <taxon>Hyphomicrobiales</taxon>
        <taxon>Rhizobiaceae</taxon>
        <taxon>Rhizobium/Agrobacterium group</taxon>
        <taxon>Rhizobium</taxon>
    </lineage>
</organism>
<dbReference type="InterPro" id="IPR015927">
    <property type="entry name" value="Peptidase_S24_S26A/B/C"/>
</dbReference>
<evidence type="ECO:0000256" key="3">
    <source>
        <dbReference type="ARBA" id="ARBA00023163"/>
    </source>
</evidence>
<evidence type="ECO:0000259" key="4">
    <source>
        <dbReference type="SMART" id="SM00530"/>
    </source>
</evidence>
<accession>A0ABX5NMF9</accession>
<dbReference type="InterPro" id="IPR001387">
    <property type="entry name" value="Cro/C1-type_HTH"/>
</dbReference>
<dbReference type="Pfam" id="PF00717">
    <property type="entry name" value="Peptidase_S24"/>
    <property type="match status" value="1"/>
</dbReference>
<dbReference type="Proteomes" id="UP000247536">
    <property type="component" value="Unassembled WGS sequence"/>
</dbReference>
<keyword evidence="2" id="KW-0238">DNA-binding</keyword>
<evidence type="ECO:0000256" key="1">
    <source>
        <dbReference type="ARBA" id="ARBA00023015"/>
    </source>
</evidence>
<dbReference type="PANTHER" id="PTHR40661:SF1">
    <property type="entry name" value="HTH CRO_C1-TYPE DOMAIN-CONTAINING PROTEIN"/>
    <property type="match status" value="1"/>
</dbReference>
<dbReference type="PANTHER" id="PTHR40661">
    <property type="match status" value="1"/>
</dbReference>
<evidence type="ECO:0000313" key="6">
    <source>
        <dbReference type="Proteomes" id="UP000247536"/>
    </source>
</evidence>
<dbReference type="InterPro" id="IPR039418">
    <property type="entry name" value="LexA-like"/>
</dbReference>
<feature type="domain" description="HTH cro/C1-type" evidence="4">
    <location>
        <begin position="38"/>
        <end position="95"/>
    </location>
</feature>
<name>A0ABX5NMF9_9HYPH</name>
<dbReference type="InterPro" id="IPR010982">
    <property type="entry name" value="Lambda_DNA-bd_dom_sf"/>
</dbReference>
<sequence>MSDIADSNRTITILIGIFLFARCQFLCKGIPMDIIRKTLKKRIEERNLTYKEVSERIGRNPAYIQQFLERNVPAHLKEADREKLADLLDIPEDQLGGKKLTNAAPEKSKMIPEIDLVAGLGGGGLATIEMSSHNGISFAREAIRDYWQLPERVLNRMGLQPSAVACFPAQGDSMHPTICDGDIVFIDTRHRVPSPPGVYALADEFGGVVVKRLEVASRPGEDPIRVRVSSDNPRHTDRELTLDEIHIIGRFVGRFTT</sequence>
<keyword evidence="1" id="KW-0805">Transcription regulation</keyword>
<dbReference type="CDD" id="cd06529">
    <property type="entry name" value="S24_LexA-like"/>
    <property type="match status" value="1"/>
</dbReference>
<dbReference type="SUPFAM" id="SSF47413">
    <property type="entry name" value="lambda repressor-like DNA-binding domains"/>
    <property type="match status" value="1"/>
</dbReference>
<reference evidence="5 6" key="1">
    <citation type="submission" date="2018-06" db="EMBL/GenBank/DDBJ databases">
        <title>Rhizobium wuzhouense sp. nov., isolated from roots of Oryza officinalis.</title>
        <authorList>
            <person name="Yuan T."/>
        </authorList>
    </citation>
    <scope>NUCLEOTIDE SEQUENCE [LARGE SCALE GENOMIC DNA]</scope>
    <source>
        <strain evidence="5 6">W44</strain>
    </source>
</reference>
<proteinExistence type="predicted"/>
<dbReference type="Gene3D" id="1.10.260.40">
    <property type="entry name" value="lambda repressor-like DNA-binding domains"/>
    <property type="match status" value="1"/>
</dbReference>
<comment type="caution">
    <text evidence="5">The sequence shown here is derived from an EMBL/GenBank/DDBJ whole genome shotgun (WGS) entry which is preliminary data.</text>
</comment>
<protein>
    <recommendedName>
        <fullName evidence="4">HTH cro/C1-type domain-containing protein</fullName>
    </recommendedName>
</protein>
<dbReference type="SMART" id="SM00530">
    <property type="entry name" value="HTH_XRE"/>
    <property type="match status" value="1"/>
</dbReference>
<dbReference type="Gene3D" id="2.10.109.10">
    <property type="entry name" value="Umud Fragment, subunit A"/>
    <property type="match status" value="1"/>
</dbReference>